<dbReference type="Gene3D" id="2.140.10.10">
    <property type="entry name" value="Quinoprotein alcohol dehydrogenase-like superfamily"/>
    <property type="match status" value="1"/>
</dbReference>
<feature type="domain" description="Cytochrome c" evidence="14">
    <location>
        <begin position="613"/>
        <end position="692"/>
    </location>
</feature>
<feature type="binding site" evidence="11">
    <location>
        <position position="86"/>
    </location>
    <ligand>
        <name>pyrroloquinoline quinone</name>
        <dbReference type="ChEBI" id="CHEBI:58442"/>
    </ligand>
</feature>
<evidence type="ECO:0000256" key="12">
    <source>
        <dbReference type="PIRSR" id="PIRSR617512-3"/>
    </source>
</evidence>
<dbReference type="GO" id="GO:0016020">
    <property type="term" value="C:membrane"/>
    <property type="evidence" value="ECO:0007669"/>
    <property type="project" value="InterPro"/>
</dbReference>
<feature type="binding site" evidence="11">
    <location>
        <position position="138"/>
    </location>
    <ligand>
        <name>pyrroloquinoline quinone</name>
        <dbReference type="ChEBI" id="CHEBI:58442"/>
    </ligand>
</feature>
<feature type="binding site" evidence="12">
    <location>
        <position position="200"/>
    </location>
    <ligand>
        <name>Ca(2+)</name>
        <dbReference type="ChEBI" id="CHEBI:29108"/>
    </ligand>
</feature>
<dbReference type="PROSITE" id="PS51007">
    <property type="entry name" value="CYTC"/>
    <property type="match status" value="1"/>
</dbReference>
<dbReference type="NCBIfam" id="TIGR03075">
    <property type="entry name" value="PQQ_enz_alc_DH"/>
    <property type="match status" value="1"/>
</dbReference>
<evidence type="ECO:0000313" key="15">
    <source>
        <dbReference type="EMBL" id="ALE15336.1"/>
    </source>
</evidence>
<dbReference type="Proteomes" id="UP000057938">
    <property type="component" value="Chromosome"/>
</dbReference>
<evidence type="ECO:0000259" key="14">
    <source>
        <dbReference type="PROSITE" id="PS51007"/>
    </source>
</evidence>
<dbReference type="GO" id="GO:0020037">
    <property type="term" value="F:heme binding"/>
    <property type="evidence" value="ECO:0007669"/>
    <property type="project" value="InterPro"/>
</dbReference>
<evidence type="ECO:0000256" key="7">
    <source>
        <dbReference type="ARBA" id="ARBA00023002"/>
    </source>
</evidence>
<dbReference type="InterPro" id="IPR002372">
    <property type="entry name" value="PQQ_rpt_dom"/>
</dbReference>
<dbReference type="InterPro" id="IPR017512">
    <property type="entry name" value="PQQ_MeOH/EtOH_DH"/>
</dbReference>
<feature type="binding site" description="covalent" evidence="11">
    <location>
        <position position="626"/>
    </location>
    <ligand>
        <name>heme c</name>
        <dbReference type="ChEBI" id="CHEBI:61717"/>
    </ligand>
</feature>
<feature type="binding site" description="axial binding residue" evidence="12">
    <location>
        <position position="630"/>
    </location>
    <ligand>
        <name>heme c</name>
        <dbReference type="ChEBI" id="CHEBI:61717"/>
    </ligand>
    <ligandPart>
        <name>Fe</name>
        <dbReference type="ChEBI" id="CHEBI:18248"/>
    </ligandPart>
</feature>
<dbReference type="SUPFAM" id="SSF46626">
    <property type="entry name" value="Cytochrome c"/>
    <property type="match status" value="1"/>
</dbReference>
<dbReference type="KEGG" id="aep:AMC99_00019"/>
<gene>
    <name evidence="15" type="ORF">AMC99_00019</name>
</gene>
<feature type="binding site" evidence="11">
    <location>
        <position position="348"/>
    </location>
    <ligand>
        <name>pyrroloquinoline quinone</name>
        <dbReference type="ChEBI" id="CHEBI:58442"/>
    </ligand>
</feature>
<dbReference type="Gene3D" id="1.10.760.10">
    <property type="entry name" value="Cytochrome c-like domain"/>
    <property type="match status" value="1"/>
</dbReference>
<dbReference type="InterPro" id="IPR018391">
    <property type="entry name" value="PQQ_b-propeller_rpt"/>
</dbReference>
<accession>A0A0M3T9N5</accession>
<feature type="binding site" evidence="11">
    <location>
        <position position="256"/>
    </location>
    <ligand>
        <name>pyrroloquinoline quinone</name>
        <dbReference type="ChEBI" id="CHEBI:58442"/>
    </ligand>
</feature>
<comment type="cofactor">
    <cofactor evidence="12">
        <name>Ca(2+)</name>
        <dbReference type="ChEBI" id="CHEBI:29108"/>
    </cofactor>
    <text evidence="12">Binds 1 Ca(2+) ion per subunit.</text>
</comment>
<dbReference type="RefSeq" id="WP_061921200.1">
    <property type="nucleotide sequence ID" value="NZ_CP012669.1"/>
</dbReference>
<dbReference type="EMBL" id="CP012669">
    <property type="protein sequence ID" value="ALE15336.1"/>
    <property type="molecule type" value="Genomic_DNA"/>
</dbReference>
<feature type="binding site" evidence="11">
    <location>
        <position position="182"/>
    </location>
    <ligand>
        <name>pyrroloquinoline quinone</name>
        <dbReference type="ChEBI" id="CHEBI:58442"/>
    </ligand>
</feature>
<keyword evidence="3 12" id="KW-0479">Metal-binding</keyword>
<feature type="binding site" evidence="11">
    <location>
        <position position="560"/>
    </location>
    <ligand>
        <name>pyrroloquinoline quinone</name>
        <dbReference type="ChEBI" id="CHEBI:58442"/>
    </ligand>
</feature>
<dbReference type="SMART" id="SM00564">
    <property type="entry name" value="PQQ"/>
    <property type="match status" value="5"/>
</dbReference>
<dbReference type="STRING" id="361183.AMC99_00019"/>
<dbReference type="InterPro" id="IPR009056">
    <property type="entry name" value="Cyt_c-like_dom"/>
</dbReference>
<proteinExistence type="inferred from homology"/>
<dbReference type="Pfam" id="PF13442">
    <property type="entry name" value="Cytochrome_CBB3"/>
    <property type="match status" value="1"/>
</dbReference>
<evidence type="ECO:0000256" key="11">
    <source>
        <dbReference type="PIRSR" id="PIRSR617512-2"/>
    </source>
</evidence>
<feature type="disulfide bond" evidence="13">
    <location>
        <begin position="132"/>
        <end position="133"/>
    </location>
</feature>
<evidence type="ECO:0000256" key="6">
    <source>
        <dbReference type="ARBA" id="ARBA00022891"/>
    </source>
</evidence>
<dbReference type="Pfam" id="PF01011">
    <property type="entry name" value="PQQ"/>
    <property type="match status" value="2"/>
</dbReference>
<keyword evidence="2 11" id="KW-0349">Heme</keyword>
<keyword evidence="9 13" id="KW-1015">Disulfide bond</keyword>
<keyword evidence="5 12" id="KW-0106">Calcium</keyword>
<evidence type="ECO:0000256" key="4">
    <source>
        <dbReference type="ARBA" id="ARBA00022729"/>
    </source>
</evidence>
<keyword evidence="16" id="KW-1185">Reference proteome</keyword>
<dbReference type="GO" id="GO:0009055">
    <property type="term" value="F:electron transfer activity"/>
    <property type="evidence" value="ECO:0007669"/>
    <property type="project" value="InterPro"/>
</dbReference>
<dbReference type="OrthoDB" id="9794322at2"/>
<evidence type="ECO:0000256" key="2">
    <source>
        <dbReference type="ARBA" id="ARBA00022617"/>
    </source>
</evidence>
<feature type="binding site" evidence="12">
    <location>
        <position position="321"/>
    </location>
    <ligand>
        <name>Ca(2+)</name>
        <dbReference type="ChEBI" id="CHEBI:29108"/>
    </ligand>
</feature>
<dbReference type="PATRIC" id="fig|361183.4.peg.19"/>
<keyword evidence="6 11" id="KW-0634">PQQ</keyword>
<evidence type="ECO:0000256" key="10">
    <source>
        <dbReference type="PIRSR" id="PIRSR617512-1"/>
    </source>
</evidence>
<feature type="binding site" description="axial binding residue" evidence="12">
    <location>
        <position position="669"/>
    </location>
    <ligand>
        <name>heme c</name>
        <dbReference type="ChEBI" id="CHEBI:61717"/>
    </ligand>
    <ligandPart>
        <name>Fe</name>
        <dbReference type="ChEBI" id="CHEBI:18248"/>
    </ligandPart>
</feature>
<comment type="cofactor">
    <cofactor evidence="11">
        <name>heme c</name>
        <dbReference type="ChEBI" id="CHEBI:61717"/>
    </cofactor>
    <text evidence="11">Binds 1 heme c group per subunit.</text>
</comment>
<dbReference type="SUPFAM" id="SSF50998">
    <property type="entry name" value="Quinoprotein alcohol dehydrogenase-like"/>
    <property type="match status" value="1"/>
</dbReference>
<comment type="similarity">
    <text evidence="1">Belongs to the bacterial PQQ dehydrogenase family.</text>
</comment>
<keyword evidence="4" id="KW-0732">Signal</keyword>
<dbReference type="PROSITE" id="PS51257">
    <property type="entry name" value="PROKAR_LIPOPROTEIN"/>
    <property type="match status" value="1"/>
</dbReference>
<sequence>MARAGWALALALFVGACGSSTDEVSGPATEGVTDALIANSPGEEWLTYGGGHMEQRFSPLDQITDGNIGELGLAWYSDIDTARGQEATPLVHDGILYVSTAWSMVKAYNAKTGEPVWAYDPEVPRETGARACCDAVNRGVALYGDKVFVATLDGRLVALDQKSGKVAWEKMTVPDQESYTITGAPRVANGLVLIGSGGAEYKARGYLAAYDWKTGKEVWRFHTVPGNPADGFENEAMEKAAETWGGKWWELGGGGTVWDSITYDPKTGLVYFGTGNAEPWNPAAHDRGEGDSLYTGSIVAVDAATGEYRWHFQETPEDRWDYDSNAQITVADIEIDGEIRHVVMHAPKNGFFYILDAETGKFLSGEAFAPMNWADGLDENGRPNILEAARYEKSDQPFIGMPGPIGAHSWQPMSYSPQTGLMYIPSNQVIQGFLAAKDWTPNKQGWQIGIDTAPVAMPADKAIRAQMAEQFSGSLLAWDPVKQEAAWAVPHKGPWNGGTLATAGNLVFQGDAAGMFKAYDAKTGSPLWSFAAQTGVIAAPMTYAIDGEQYVAVLVGWGGVWDLTAGVLADKSGPVKNISRLLVFKLGGDVKLPDPPALGENVLDPPAFTGTEEQVALGASNFARYCAMCHGDAAVGGANVPDLRYSGAIGSKDAIKSIVIDGALRHNGMISFSKVLKPADAEAIRQYLIKRANEDKALEAS</sequence>
<protein>
    <submittedName>
        <fullName evidence="15">Quino(Hemo)protein alcohol dehydrogenase, PQQ-dependent</fullName>
        <ecNumber evidence="15">1.1.2.-</ecNumber>
    </submittedName>
</protein>
<evidence type="ECO:0000256" key="3">
    <source>
        <dbReference type="ARBA" id="ARBA00022723"/>
    </source>
</evidence>
<comment type="cofactor">
    <cofactor evidence="11">
        <name>pyrroloquinoline quinone</name>
        <dbReference type="ChEBI" id="CHEBI:58442"/>
    </cofactor>
    <text evidence="11">Binds 1 PQQ group per subunit.</text>
</comment>
<evidence type="ECO:0000256" key="1">
    <source>
        <dbReference type="ARBA" id="ARBA00008156"/>
    </source>
</evidence>
<dbReference type="GO" id="GO:0016614">
    <property type="term" value="F:oxidoreductase activity, acting on CH-OH group of donors"/>
    <property type="evidence" value="ECO:0007669"/>
    <property type="project" value="InterPro"/>
</dbReference>
<evidence type="ECO:0000256" key="13">
    <source>
        <dbReference type="PIRSR" id="PIRSR617512-4"/>
    </source>
</evidence>
<feature type="binding site" evidence="11">
    <location>
        <begin position="198"/>
        <end position="199"/>
    </location>
    <ligand>
        <name>pyrroloquinoline quinone</name>
        <dbReference type="ChEBI" id="CHEBI:58442"/>
    </ligand>
</feature>
<name>A0A0M3T9N5_9SPHN</name>
<keyword evidence="8 12" id="KW-0408">Iron</keyword>
<dbReference type="GO" id="GO:0005509">
    <property type="term" value="F:calcium ion binding"/>
    <property type="evidence" value="ECO:0007669"/>
    <property type="project" value="InterPro"/>
</dbReference>
<dbReference type="PANTHER" id="PTHR32303">
    <property type="entry name" value="QUINOPROTEIN ALCOHOL DEHYDROGENASE (CYTOCHROME C)"/>
    <property type="match status" value="1"/>
</dbReference>
<evidence type="ECO:0000256" key="8">
    <source>
        <dbReference type="ARBA" id="ARBA00023004"/>
    </source>
</evidence>
<dbReference type="AlphaFoldDB" id="A0A0M3T9N5"/>
<dbReference type="InterPro" id="IPR011047">
    <property type="entry name" value="Quinoprotein_ADH-like_sf"/>
</dbReference>
<dbReference type="EC" id="1.1.2.-" evidence="15"/>
<evidence type="ECO:0000256" key="5">
    <source>
        <dbReference type="ARBA" id="ARBA00022837"/>
    </source>
</evidence>
<evidence type="ECO:0000313" key="16">
    <source>
        <dbReference type="Proteomes" id="UP000057938"/>
    </source>
</evidence>
<organism evidence="15 16">
    <name type="scientific">Altererythrobacter epoxidivorans</name>
    <dbReference type="NCBI Taxonomy" id="361183"/>
    <lineage>
        <taxon>Bacteria</taxon>
        <taxon>Pseudomonadati</taxon>
        <taxon>Pseudomonadota</taxon>
        <taxon>Alphaproteobacteria</taxon>
        <taxon>Sphingomonadales</taxon>
        <taxon>Erythrobacteraceae</taxon>
        <taxon>Altererythrobacter</taxon>
    </lineage>
</organism>
<dbReference type="InterPro" id="IPR036909">
    <property type="entry name" value="Cyt_c-like_dom_sf"/>
</dbReference>
<reference evidence="15 16" key="1">
    <citation type="submission" date="2015-09" db="EMBL/GenBank/DDBJ databases">
        <title>Complete genome sequence of a benzo[a]pyrene-degrading bacterium Altererythrobacter epoxidivorans CGMCC 1.7731T.</title>
        <authorList>
            <person name="Li Z."/>
            <person name="Cheng H."/>
            <person name="Huo Y."/>
            <person name="Xu X."/>
        </authorList>
    </citation>
    <scope>NUCLEOTIDE SEQUENCE [LARGE SCALE GENOMIC DNA]</scope>
    <source>
        <strain evidence="15 16">CGMCC 1.7731</strain>
    </source>
</reference>
<feature type="binding site" description="covalent" evidence="11">
    <location>
        <position position="629"/>
    </location>
    <ligand>
        <name>heme c</name>
        <dbReference type="ChEBI" id="CHEBI:61717"/>
    </ligand>
</feature>
<dbReference type="CDD" id="cd10279">
    <property type="entry name" value="PQQ_ADH_II"/>
    <property type="match status" value="1"/>
</dbReference>
<feature type="active site" description="Proton acceptor" evidence="10">
    <location>
        <position position="321"/>
    </location>
</feature>
<evidence type="ECO:0000256" key="9">
    <source>
        <dbReference type="ARBA" id="ARBA00023157"/>
    </source>
</evidence>
<keyword evidence="7 15" id="KW-0560">Oxidoreductase</keyword>
<feature type="binding site" evidence="12">
    <location>
        <position position="276"/>
    </location>
    <ligand>
        <name>Ca(2+)</name>
        <dbReference type="ChEBI" id="CHEBI:29108"/>
    </ligand>
</feature>